<dbReference type="PANTHER" id="PTHR35813">
    <property type="entry name" value="INNER MEMBRANE PROTEIN YBAN"/>
    <property type="match status" value="1"/>
</dbReference>
<evidence type="ECO:0000313" key="3">
    <source>
        <dbReference type="Proteomes" id="UP000033649"/>
    </source>
</evidence>
<keyword evidence="1" id="KW-1133">Transmembrane helix</keyword>
<dbReference type="AlphaFoldDB" id="A0A0F5FMV5"/>
<dbReference type="PANTHER" id="PTHR35813:SF1">
    <property type="entry name" value="INNER MEMBRANE PROTEIN YBAN"/>
    <property type="match status" value="1"/>
</dbReference>
<dbReference type="GO" id="GO:0005886">
    <property type="term" value="C:plasma membrane"/>
    <property type="evidence" value="ECO:0007669"/>
    <property type="project" value="TreeGrafter"/>
</dbReference>
<evidence type="ECO:0000256" key="1">
    <source>
        <dbReference type="SAM" id="Phobius"/>
    </source>
</evidence>
<dbReference type="STRING" id="429727.VE26_02940"/>
<sequence length="137" mass="15229">MLECAIAHLAHKHMLRPLYLIAGLVMLVLGIVGAFLPVMPTTIFLIVAAWFFARSSPRLEAWLLAHPRFGSTLRDWREHGAISRRAKVWAGAGMAAGFSIFWIGARPNIWLWLVVAVLMLACASYVLTRPLPPGDKQ</sequence>
<keyword evidence="1" id="KW-0472">Membrane</keyword>
<feature type="transmembrane region" description="Helical" evidence="1">
    <location>
        <begin position="18"/>
        <end position="36"/>
    </location>
</feature>
<dbReference type="Proteomes" id="UP000033649">
    <property type="component" value="Unassembled WGS sequence"/>
</dbReference>
<keyword evidence="1" id="KW-0812">Transmembrane</keyword>
<feature type="transmembrane region" description="Helical" evidence="1">
    <location>
        <begin position="109"/>
        <end position="128"/>
    </location>
</feature>
<feature type="transmembrane region" description="Helical" evidence="1">
    <location>
        <begin position="86"/>
        <end position="103"/>
    </location>
</feature>
<accession>A0A0F5FMV5</accession>
<name>A0A0F5FMV5_9HYPH</name>
<organism evidence="2 3">
    <name type="scientific">Devosia chinhatensis</name>
    <dbReference type="NCBI Taxonomy" id="429727"/>
    <lineage>
        <taxon>Bacteria</taxon>
        <taxon>Pseudomonadati</taxon>
        <taxon>Pseudomonadota</taxon>
        <taxon>Alphaproteobacteria</taxon>
        <taxon>Hyphomicrobiales</taxon>
        <taxon>Devosiaceae</taxon>
        <taxon>Devosia</taxon>
    </lineage>
</organism>
<protein>
    <submittedName>
        <fullName evidence="2">Membrane protein</fullName>
    </submittedName>
</protein>
<dbReference type="Pfam" id="PF04304">
    <property type="entry name" value="DUF454"/>
    <property type="match status" value="1"/>
</dbReference>
<comment type="caution">
    <text evidence="2">The sequence shown here is derived from an EMBL/GenBank/DDBJ whole genome shotgun (WGS) entry which is preliminary data.</text>
</comment>
<dbReference type="EMBL" id="JZEY01000054">
    <property type="protein sequence ID" value="KKB10219.1"/>
    <property type="molecule type" value="Genomic_DNA"/>
</dbReference>
<gene>
    <name evidence="2" type="ORF">VE26_02940</name>
</gene>
<reference evidence="2 3" key="1">
    <citation type="submission" date="2015-03" db="EMBL/GenBank/DDBJ databases">
        <authorList>
            <person name="Hassan Y."/>
            <person name="Lepp D."/>
            <person name="Li X.-Z."/>
            <person name="Zhou T."/>
        </authorList>
    </citation>
    <scope>NUCLEOTIDE SEQUENCE [LARGE SCALE GENOMIC DNA]</scope>
    <source>
        <strain evidence="2 3">IPL18</strain>
    </source>
</reference>
<dbReference type="PATRIC" id="fig|429727.3.peg.612"/>
<keyword evidence="3" id="KW-1185">Reference proteome</keyword>
<dbReference type="InterPro" id="IPR007401">
    <property type="entry name" value="DUF454"/>
</dbReference>
<evidence type="ECO:0000313" key="2">
    <source>
        <dbReference type="EMBL" id="KKB10219.1"/>
    </source>
</evidence>
<proteinExistence type="predicted"/>
<dbReference type="PIRSF" id="PIRSF016789">
    <property type="entry name" value="DUF454"/>
    <property type="match status" value="1"/>
</dbReference>